<reference evidence="2" key="1">
    <citation type="submission" date="2022-10" db="EMBL/GenBank/DDBJ databases">
        <title>The complete genomes of actinobacterial strains from the NBC collection.</title>
        <authorList>
            <person name="Joergensen T.S."/>
            <person name="Alvarez Arevalo M."/>
            <person name="Sterndorff E.B."/>
            <person name="Faurdal D."/>
            <person name="Vuksanovic O."/>
            <person name="Mourched A.-S."/>
            <person name="Charusanti P."/>
            <person name="Shaw S."/>
            <person name="Blin K."/>
            <person name="Weber T."/>
        </authorList>
    </citation>
    <scope>NUCLEOTIDE SEQUENCE</scope>
    <source>
        <strain evidence="2">NBC_01482</strain>
    </source>
</reference>
<name>A0ABZ1YWH6_9NOCA</name>
<dbReference type="Proteomes" id="UP001432062">
    <property type="component" value="Chromosome"/>
</dbReference>
<dbReference type="InterPro" id="IPR037523">
    <property type="entry name" value="VOC_core"/>
</dbReference>
<dbReference type="RefSeq" id="WP_327100701.1">
    <property type="nucleotide sequence ID" value="NZ_CP109149.1"/>
</dbReference>
<dbReference type="InterPro" id="IPR029068">
    <property type="entry name" value="Glyas_Bleomycin-R_OHBP_Dase"/>
</dbReference>
<dbReference type="Pfam" id="PF13669">
    <property type="entry name" value="Glyoxalase_4"/>
    <property type="match status" value="1"/>
</dbReference>
<evidence type="ECO:0000313" key="3">
    <source>
        <dbReference type="Proteomes" id="UP001432062"/>
    </source>
</evidence>
<sequence length="156" mass="16742">MRAEDQFHIGIVAADFEATVATLSAVLGYEWGPEVGGSVSVDLPDTRTAVLELKCRYSTTVPRLEIVRSVAGTLWEPAGAAGLHHVGYWSDDVAADAADLVRHGYITEATRPGADGRLFFAFLRGADGFRVELVDRAAESSLAQCWATPTTTRSDT</sequence>
<keyword evidence="3" id="KW-1185">Reference proteome</keyword>
<protein>
    <submittedName>
        <fullName evidence="2">VOC family protein</fullName>
    </submittedName>
</protein>
<gene>
    <name evidence="2" type="ORF">OG563_05235</name>
</gene>
<organism evidence="2 3">
    <name type="scientific">Nocardia vinacea</name>
    <dbReference type="NCBI Taxonomy" id="96468"/>
    <lineage>
        <taxon>Bacteria</taxon>
        <taxon>Bacillati</taxon>
        <taxon>Actinomycetota</taxon>
        <taxon>Actinomycetes</taxon>
        <taxon>Mycobacteriales</taxon>
        <taxon>Nocardiaceae</taxon>
        <taxon>Nocardia</taxon>
    </lineage>
</organism>
<evidence type="ECO:0000259" key="1">
    <source>
        <dbReference type="PROSITE" id="PS51819"/>
    </source>
</evidence>
<feature type="domain" description="VOC" evidence="1">
    <location>
        <begin position="5"/>
        <end position="136"/>
    </location>
</feature>
<dbReference type="SUPFAM" id="SSF54593">
    <property type="entry name" value="Glyoxalase/Bleomycin resistance protein/Dihydroxybiphenyl dioxygenase"/>
    <property type="match status" value="1"/>
</dbReference>
<dbReference type="PROSITE" id="PS51819">
    <property type="entry name" value="VOC"/>
    <property type="match status" value="1"/>
</dbReference>
<proteinExistence type="predicted"/>
<dbReference type="EMBL" id="CP109441">
    <property type="protein sequence ID" value="WUV47642.1"/>
    <property type="molecule type" value="Genomic_DNA"/>
</dbReference>
<evidence type="ECO:0000313" key="2">
    <source>
        <dbReference type="EMBL" id="WUV47642.1"/>
    </source>
</evidence>
<accession>A0ABZ1YWH6</accession>
<dbReference type="Gene3D" id="3.10.180.10">
    <property type="entry name" value="2,3-Dihydroxybiphenyl 1,2-Dioxygenase, domain 1"/>
    <property type="match status" value="1"/>
</dbReference>